<reference evidence="2" key="1">
    <citation type="submission" date="2022-07" db="EMBL/GenBank/DDBJ databases">
        <title>Evaluation of T. orientalis genome assembly methods using nanopore sequencing and analysis of variation between genomes.</title>
        <authorList>
            <person name="Yam J."/>
            <person name="Micallef M.L."/>
            <person name="Liu M."/>
            <person name="Djordjevic S.P."/>
            <person name="Bogema D.R."/>
            <person name="Jenkins C."/>
        </authorList>
    </citation>
    <scope>NUCLEOTIDE SEQUENCE</scope>
    <source>
        <strain evidence="2">Goon Nure</strain>
    </source>
</reference>
<sequence>MNWSGNIVRIITKSIKNFKIYTCSSNINLGTSKTKNKQSNLSSFFNQGYHRNFGTSVSKQTVTPSLTNEKSTKLYAPYVYEEVRAPSGGGPVYWKVRKFIMNFKRRANLRARERRWNWDVVRSAFAGVPKLSYDPKINQWVPLMDNEEWGGIGGRFWIEFSNKVFFNLLFAYMIYFCWYRIVLNNKHNVFARWKNKEGEDED</sequence>
<proteinExistence type="predicted"/>
<dbReference type="Proteomes" id="UP000244811">
    <property type="component" value="Chromosome 3"/>
</dbReference>
<protein>
    <recommendedName>
        <fullName evidence="4">Transmembrane protein</fullName>
    </recommendedName>
</protein>
<accession>A0A976SIU9</accession>
<evidence type="ECO:0000313" key="3">
    <source>
        <dbReference type="Proteomes" id="UP000244811"/>
    </source>
</evidence>
<keyword evidence="1" id="KW-0812">Transmembrane</keyword>
<evidence type="ECO:0000256" key="1">
    <source>
        <dbReference type="SAM" id="Phobius"/>
    </source>
</evidence>
<evidence type="ECO:0008006" key="4">
    <source>
        <dbReference type="Google" id="ProtNLM"/>
    </source>
</evidence>
<gene>
    <name evidence="2" type="ORF">MACK_003762</name>
</gene>
<feature type="transmembrane region" description="Helical" evidence="1">
    <location>
        <begin position="164"/>
        <end position="183"/>
    </location>
</feature>
<keyword evidence="1" id="KW-1133">Transmembrane helix</keyword>
<evidence type="ECO:0000313" key="2">
    <source>
        <dbReference type="EMBL" id="UVC49653.1"/>
    </source>
</evidence>
<dbReference type="AlphaFoldDB" id="A0A976SIU9"/>
<organism evidence="2 3">
    <name type="scientific">Theileria orientalis</name>
    <dbReference type="NCBI Taxonomy" id="68886"/>
    <lineage>
        <taxon>Eukaryota</taxon>
        <taxon>Sar</taxon>
        <taxon>Alveolata</taxon>
        <taxon>Apicomplexa</taxon>
        <taxon>Aconoidasida</taxon>
        <taxon>Piroplasmida</taxon>
        <taxon>Theileriidae</taxon>
        <taxon>Theileria</taxon>
    </lineage>
</organism>
<keyword evidence="1" id="KW-0472">Membrane</keyword>
<name>A0A976SIU9_THEOR</name>
<dbReference type="EMBL" id="CP056070">
    <property type="protein sequence ID" value="UVC49653.1"/>
    <property type="molecule type" value="Genomic_DNA"/>
</dbReference>